<dbReference type="CDD" id="cd08249">
    <property type="entry name" value="enoyl_reductase_like"/>
    <property type="match status" value="1"/>
</dbReference>
<proteinExistence type="inferred from homology"/>
<gene>
    <name evidence="4" type="primary">IFR1</name>
    <name evidence="4" type="ORF">SEUCBS140593_006652</name>
</gene>
<dbReference type="InterPro" id="IPR047122">
    <property type="entry name" value="Trans-enoyl_RdTase-like"/>
</dbReference>
<feature type="domain" description="Enoyl reductase (ER)" evidence="3">
    <location>
        <begin position="24"/>
        <end position="359"/>
    </location>
</feature>
<dbReference type="SMART" id="SM00829">
    <property type="entry name" value="PKS_ER"/>
    <property type="match status" value="1"/>
</dbReference>
<dbReference type="Pfam" id="PF08240">
    <property type="entry name" value="ADH_N"/>
    <property type="match status" value="1"/>
</dbReference>
<dbReference type="EMBL" id="CAWUHD010000074">
    <property type="protein sequence ID" value="CAK7227663.1"/>
    <property type="molecule type" value="Genomic_DNA"/>
</dbReference>
<evidence type="ECO:0000256" key="2">
    <source>
        <dbReference type="ARBA" id="ARBA00023002"/>
    </source>
</evidence>
<dbReference type="Pfam" id="PF00107">
    <property type="entry name" value="ADH_zinc_N"/>
    <property type="match status" value="1"/>
</dbReference>
<dbReference type="Gene3D" id="3.90.180.10">
    <property type="entry name" value="Medium-chain alcohol dehydrogenases, catalytic domain"/>
    <property type="match status" value="1"/>
</dbReference>
<dbReference type="PANTHER" id="PTHR45348">
    <property type="entry name" value="HYPOTHETICAL OXIDOREDUCTASE (EUROFUNG)"/>
    <property type="match status" value="1"/>
</dbReference>
<dbReference type="SUPFAM" id="SSF51735">
    <property type="entry name" value="NAD(P)-binding Rossmann-fold domains"/>
    <property type="match status" value="1"/>
</dbReference>
<dbReference type="Gene3D" id="3.40.50.720">
    <property type="entry name" value="NAD(P)-binding Rossmann-like Domain"/>
    <property type="match status" value="1"/>
</dbReference>
<comment type="caution">
    <text evidence="4">The sequence shown here is derived from an EMBL/GenBank/DDBJ whole genome shotgun (WGS) entry which is preliminary data.</text>
</comment>
<comment type="similarity">
    <text evidence="1">Belongs to the zinc-containing alcohol dehydrogenase family.</text>
</comment>
<evidence type="ECO:0000313" key="4">
    <source>
        <dbReference type="EMBL" id="CAK7227663.1"/>
    </source>
</evidence>
<name>A0ABP0C6Y8_9PEZI</name>
<accession>A0ABP0C6Y8</accession>
<dbReference type="SUPFAM" id="SSF50129">
    <property type="entry name" value="GroES-like"/>
    <property type="match status" value="1"/>
</dbReference>
<evidence type="ECO:0000256" key="1">
    <source>
        <dbReference type="ARBA" id="ARBA00008072"/>
    </source>
</evidence>
<dbReference type="InterPro" id="IPR020843">
    <property type="entry name" value="ER"/>
</dbReference>
<evidence type="ECO:0000259" key="3">
    <source>
        <dbReference type="SMART" id="SM00829"/>
    </source>
</evidence>
<dbReference type="InterPro" id="IPR013154">
    <property type="entry name" value="ADH-like_N"/>
</dbReference>
<evidence type="ECO:0000313" key="5">
    <source>
        <dbReference type="Proteomes" id="UP001642482"/>
    </source>
</evidence>
<dbReference type="InterPro" id="IPR036291">
    <property type="entry name" value="NAD(P)-bd_dom_sf"/>
</dbReference>
<organism evidence="4 5">
    <name type="scientific">Sporothrix eucalyptigena</name>
    <dbReference type="NCBI Taxonomy" id="1812306"/>
    <lineage>
        <taxon>Eukaryota</taxon>
        <taxon>Fungi</taxon>
        <taxon>Dikarya</taxon>
        <taxon>Ascomycota</taxon>
        <taxon>Pezizomycotina</taxon>
        <taxon>Sordariomycetes</taxon>
        <taxon>Sordariomycetidae</taxon>
        <taxon>Ophiostomatales</taxon>
        <taxon>Ophiostomataceae</taxon>
        <taxon>Sporothrix</taxon>
    </lineage>
</organism>
<keyword evidence="2" id="KW-0560">Oxidoreductase</keyword>
<dbReference type="PANTHER" id="PTHR45348:SF7">
    <property type="entry name" value="ZINC BINDING OXIDOREDUCTASE, PUTATIVE-RELATED"/>
    <property type="match status" value="1"/>
</dbReference>
<sequence>MKALISNRNIITRVLNLSLGKSLGQGVELKDVAVPTILDDEILVKVLAVALNPTDFKHIDFISPPHSIIGCDYVGEVAKVGRNAAKAWNIGDRVAGAVHGGIYSDRGAFAEYLKIDSDLAWKVPPGVSDAEATTYGISAISAMLALNVHLGIPWADEPRKAQHRGAVTHPSVFIYAGSTCAGLFCIQLAKAAGYTVVTTASPRSFDLVKRYGADRVFDYRSPNATDEITKEFPNITSAVDCFSEGSSTEFCATVLKKNGGKVVTLLDQGTSKIKGVEYEMIMAYTLFGRAFSLLPPIGPKFEAKPLDRNALARFYASLPQVAKDVKPPPISIVDGGFDGILLGLNQLRRGEVSGSKLVVNL</sequence>
<reference evidence="4 5" key="1">
    <citation type="submission" date="2024-01" db="EMBL/GenBank/DDBJ databases">
        <authorList>
            <person name="Allen C."/>
            <person name="Tagirdzhanova G."/>
        </authorList>
    </citation>
    <scope>NUCLEOTIDE SEQUENCE [LARGE SCALE GENOMIC DNA]</scope>
</reference>
<keyword evidence="5" id="KW-1185">Reference proteome</keyword>
<dbReference type="InterPro" id="IPR013149">
    <property type="entry name" value="ADH-like_C"/>
</dbReference>
<dbReference type="Proteomes" id="UP001642482">
    <property type="component" value="Unassembled WGS sequence"/>
</dbReference>
<dbReference type="InterPro" id="IPR011032">
    <property type="entry name" value="GroES-like_sf"/>
</dbReference>
<protein>
    <submittedName>
        <fullName evidence="4">Zinc-binding oxidoreductase alcohol dehydrogenase</fullName>
    </submittedName>
</protein>